<sequence>MEFTQSIPKRVRFSLVPQDFDDSQLSCQRIEAEDPLEYLKRENHILWRAYEAENERCERLQKQLEDLIARAERSKRLITRLCAEAHNASGDSQMQLLQAQSAASYYYEAYQSCASQVNSCRQQLLHEQNVVRQLQAQSQSISLELRWYQAAFPHAKKTYHLQTGQLNSAKPDALIPVAGSRRSSQEGDPKTKCPRKSPAKKIKTKVRGVRVVKPADLRRSLRLQGINAIEEEP</sequence>
<dbReference type="Proteomes" id="UP000475325">
    <property type="component" value="Unassembled WGS sequence"/>
</dbReference>
<feature type="coiled-coil region" evidence="1">
    <location>
        <begin position="50"/>
        <end position="77"/>
    </location>
</feature>
<evidence type="ECO:0000256" key="1">
    <source>
        <dbReference type="SAM" id="Coils"/>
    </source>
</evidence>
<evidence type="ECO:0000256" key="2">
    <source>
        <dbReference type="SAM" id="MobiDB-lite"/>
    </source>
</evidence>
<keyword evidence="1" id="KW-0175">Coiled coil</keyword>
<feature type="region of interest" description="Disordered" evidence="2">
    <location>
        <begin position="178"/>
        <end position="207"/>
    </location>
</feature>
<dbReference type="AlphaFoldDB" id="A0A7C8NI64"/>
<feature type="compositionally biased region" description="Basic residues" evidence="2">
    <location>
        <begin position="192"/>
        <end position="207"/>
    </location>
</feature>
<gene>
    <name evidence="3" type="ORF">TWF102_006994</name>
</gene>
<evidence type="ECO:0000313" key="4">
    <source>
        <dbReference type="Proteomes" id="UP000475325"/>
    </source>
</evidence>
<organism evidence="3 4">
    <name type="scientific">Orbilia oligospora</name>
    <name type="common">Nematode-trapping fungus</name>
    <name type="synonym">Arthrobotrys oligospora</name>
    <dbReference type="NCBI Taxonomy" id="2813651"/>
    <lineage>
        <taxon>Eukaryota</taxon>
        <taxon>Fungi</taxon>
        <taxon>Dikarya</taxon>
        <taxon>Ascomycota</taxon>
        <taxon>Pezizomycotina</taxon>
        <taxon>Orbiliomycetes</taxon>
        <taxon>Orbiliales</taxon>
        <taxon>Orbiliaceae</taxon>
        <taxon>Orbilia</taxon>
    </lineage>
</organism>
<accession>A0A7C8NI64</accession>
<dbReference type="EMBL" id="WIQW01000004">
    <property type="protein sequence ID" value="KAF3111321.1"/>
    <property type="molecule type" value="Genomic_DNA"/>
</dbReference>
<proteinExistence type="predicted"/>
<protein>
    <submittedName>
        <fullName evidence="3">Uncharacterized protein</fullName>
    </submittedName>
</protein>
<evidence type="ECO:0000313" key="3">
    <source>
        <dbReference type="EMBL" id="KAF3111321.1"/>
    </source>
</evidence>
<reference evidence="3 4" key="1">
    <citation type="submission" date="2019-06" db="EMBL/GenBank/DDBJ databases">
        <authorList>
            <person name="Palmer J.M."/>
        </authorList>
    </citation>
    <scope>NUCLEOTIDE SEQUENCE [LARGE SCALE GENOMIC DNA]</scope>
    <source>
        <strain evidence="3 4">TWF102</strain>
    </source>
</reference>
<comment type="caution">
    <text evidence="3">The sequence shown here is derived from an EMBL/GenBank/DDBJ whole genome shotgun (WGS) entry which is preliminary data.</text>
</comment>
<name>A0A7C8NI64_ORBOL</name>